<dbReference type="InterPro" id="IPR051685">
    <property type="entry name" value="Ycf3/AcsC/BcsC/TPR_MFPF"/>
</dbReference>
<sequence length="392" mass="45343">MSLIFSCSKDEKQIYNDSEKRNPMANYFLMQGNQFLKKHDFKKALALADSAELYAIKKDDVYFFKGRVFSELGRFSKADKAYNNTININPSYIGAWNNLGNNAFRQQNFSNAVKYYKKELIQNKTSIPYRALGRAYVELGKTDSARICFQHSIELNNNYASAYLNLAQLEEDEGNLNKALRFASRAYALEPNNIEYQYVYSTILVQMDKGKEAIYSLREIIKKWPWHHGAHYNLGRALIQSGQKIEGQQYLDEAENVRAAQAKIDHLENTIRALPDDPYSYAALAFALRKAGRFNDSMHSYKVALFLDPDNYDIWNNVANLYLLQEDTVKAINTYNYIVEKNPELIDVWLNMGVVYALSNKKDNAIYAWKRALEYQPDNISAIKYLNKIKNN</sequence>
<dbReference type="PANTHER" id="PTHR44943:SF8">
    <property type="entry name" value="TPR REPEAT-CONTAINING PROTEIN MJ0263"/>
    <property type="match status" value="1"/>
</dbReference>
<proteinExistence type="predicted"/>
<dbReference type="Pfam" id="PF13432">
    <property type="entry name" value="TPR_16"/>
    <property type="match status" value="2"/>
</dbReference>
<keyword evidence="1" id="KW-0677">Repeat</keyword>
<dbReference type="Gene3D" id="1.25.40.10">
    <property type="entry name" value="Tetratricopeptide repeat domain"/>
    <property type="match status" value="3"/>
</dbReference>
<protein>
    <submittedName>
        <fullName evidence="4">Uncharacterized protein</fullName>
    </submittedName>
</protein>
<evidence type="ECO:0000256" key="1">
    <source>
        <dbReference type="ARBA" id="ARBA00022737"/>
    </source>
</evidence>
<reference evidence="4" key="1">
    <citation type="submission" date="2018-05" db="EMBL/GenBank/DDBJ databases">
        <authorList>
            <person name="Lanie J.A."/>
            <person name="Ng W.-L."/>
            <person name="Kazmierczak K.M."/>
            <person name="Andrzejewski T.M."/>
            <person name="Davidsen T.M."/>
            <person name="Wayne K.J."/>
            <person name="Tettelin H."/>
            <person name="Glass J.I."/>
            <person name="Rusch D."/>
            <person name="Podicherti R."/>
            <person name="Tsui H.-C.T."/>
            <person name="Winkler M.E."/>
        </authorList>
    </citation>
    <scope>NUCLEOTIDE SEQUENCE</scope>
</reference>
<evidence type="ECO:0000256" key="2">
    <source>
        <dbReference type="ARBA" id="ARBA00022803"/>
    </source>
</evidence>
<gene>
    <name evidence="4" type="ORF">METZ01_LOCUS2569</name>
</gene>
<keyword evidence="3" id="KW-0175">Coiled coil</keyword>
<keyword evidence="2" id="KW-0802">TPR repeat</keyword>
<dbReference type="Pfam" id="PF13181">
    <property type="entry name" value="TPR_8"/>
    <property type="match status" value="2"/>
</dbReference>
<dbReference type="Pfam" id="PF12895">
    <property type="entry name" value="ANAPC3"/>
    <property type="match status" value="1"/>
</dbReference>
<dbReference type="PROSITE" id="PS50005">
    <property type="entry name" value="TPR"/>
    <property type="match status" value="6"/>
</dbReference>
<dbReference type="SMART" id="SM00028">
    <property type="entry name" value="TPR"/>
    <property type="match status" value="9"/>
</dbReference>
<evidence type="ECO:0000256" key="3">
    <source>
        <dbReference type="SAM" id="Coils"/>
    </source>
</evidence>
<dbReference type="InterPro" id="IPR011990">
    <property type="entry name" value="TPR-like_helical_dom_sf"/>
</dbReference>
<dbReference type="InterPro" id="IPR019734">
    <property type="entry name" value="TPR_rpt"/>
</dbReference>
<feature type="coiled-coil region" evidence="3">
    <location>
        <begin position="152"/>
        <end position="186"/>
    </location>
</feature>
<evidence type="ECO:0000313" key="4">
    <source>
        <dbReference type="EMBL" id="SUZ49715.1"/>
    </source>
</evidence>
<name>A0A381N597_9ZZZZ</name>
<organism evidence="4">
    <name type="scientific">marine metagenome</name>
    <dbReference type="NCBI Taxonomy" id="408172"/>
    <lineage>
        <taxon>unclassified sequences</taxon>
        <taxon>metagenomes</taxon>
        <taxon>ecological metagenomes</taxon>
    </lineage>
</organism>
<accession>A0A381N597</accession>
<dbReference type="AlphaFoldDB" id="A0A381N597"/>
<dbReference type="SUPFAM" id="SSF48452">
    <property type="entry name" value="TPR-like"/>
    <property type="match status" value="1"/>
</dbReference>
<dbReference type="EMBL" id="UINC01000132">
    <property type="protein sequence ID" value="SUZ49715.1"/>
    <property type="molecule type" value="Genomic_DNA"/>
</dbReference>
<dbReference type="PANTHER" id="PTHR44943">
    <property type="entry name" value="CELLULOSE SYNTHASE OPERON PROTEIN C"/>
    <property type="match status" value="1"/>
</dbReference>